<comment type="caution">
    <text evidence="5">The sequence shown here is derived from an EMBL/GenBank/DDBJ whole genome shotgun (WGS) entry which is preliminary data.</text>
</comment>
<evidence type="ECO:0000256" key="2">
    <source>
        <dbReference type="ARBA" id="ARBA00022679"/>
    </source>
</evidence>
<dbReference type="InterPro" id="IPR002052">
    <property type="entry name" value="DNA_methylase_N6_adenine_CS"/>
</dbReference>
<dbReference type="Pfam" id="PF05063">
    <property type="entry name" value="MT-A70"/>
    <property type="match status" value="1"/>
</dbReference>
<dbReference type="GO" id="GO:0003676">
    <property type="term" value="F:nucleic acid binding"/>
    <property type="evidence" value="ECO:0007669"/>
    <property type="project" value="InterPro"/>
</dbReference>
<comment type="similarity">
    <text evidence="4">Belongs to the MT-A70-like family.</text>
</comment>
<dbReference type="InterPro" id="IPR007757">
    <property type="entry name" value="MT-A70-like"/>
</dbReference>
<dbReference type="Proteomes" id="UP000230282">
    <property type="component" value="Unassembled WGS sequence"/>
</dbReference>
<dbReference type="GO" id="GO:0032259">
    <property type="term" value="P:methylation"/>
    <property type="evidence" value="ECO:0007669"/>
    <property type="project" value="UniProtKB-KW"/>
</dbReference>
<keyword evidence="6" id="KW-1185">Reference proteome</keyword>
<evidence type="ECO:0000313" key="5">
    <source>
        <dbReference type="EMBL" id="PJG83089.1"/>
    </source>
</evidence>
<dbReference type="GO" id="GO:0008168">
    <property type="term" value="F:methyltransferase activity"/>
    <property type="evidence" value="ECO:0007669"/>
    <property type="project" value="UniProtKB-KW"/>
</dbReference>
<protein>
    <submittedName>
        <fullName evidence="5">Modification methylase</fullName>
    </submittedName>
</protein>
<evidence type="ECO:0000256" key="3">
    <source>
        <dbReference type="ARBA" id="ARBA00022691"/>
    </source>
</evidence>
<dbReference type="PROSITE" id="PS51143">
    <property type="entry name" value="MT_A70"/>
    <property type="match status" value="1"/>
</dbReference>
<evidence type="ECO:0000256" key="4">
    <source>
        <dbReference type="PROSITE-ProRule" id="PRU00489"/>
    </source>
</evidence>
<organism evidence="5 6">
    <name type="scientific">Caviibacterium pharyngocola</name>
    <dbReference type="NCBI Taxonomy" id="28159"/>
    <lineage>
        <taxon>Bacteria</taxon>
        <taxon>Pseudomonadati</taxon>
        <taxon>Pseudomonadota</taxon>
        <taxon>Gammaproteobacteria</taxon>
        <taxon>Pasteurellales</taxon>
        <taxon>Pasteurellaceae</taxon>
        <taxon>Caviibacterium</taxon>
    </lineage>
</organism>
<dbReference type="PANTHER" id="PTHR12829">
    <property type="entry name" value="N6-ADENOSINE-METHYLTRANSFERASE"/>
    <property type="match status" value="1"/>
</dbReference>
<sequence length="241" mass="28021">MQKNNNISGYSIYNVEAKKRKKLNPLEEIYPHLPERKYDIIYADPPWDYGGKMQFDKTSIKSENINFEKEIFISSANFKYPTLKLKELKELNVESIANDDCLLFMWTTGPHLGNAIALGESWGFEYKTVAFVWDKMIHNPGRYTLSQTEMCLVFKKKNGRIPSPRGARNIRQLISIKRTAHSEKPKEVIEGITKMFPLQNKIELFARKNHVGWDNWGLEIPDSEIQILSQEEYNNCGNKTL</sequence>
<dbReference type="PROSITE" id="PS00092">
    <property type="entry name" value="N6_MTASE"/>
    <property type="match status" value="1"/>
</dbReference>
<keyword evidence="3" id="KW-0949">S-adenosyl-L-methionine</keyword>
<dbReference type="PANTHER" id="PTHR12829:SF7">
    <property type="entry name" value="N6-ADENOSINE-METHYLTRANSFERASE CATALYTIC SUBUNIT"/>
    <property type="match status" value="1"/>
</dbReference>
<keyword evidence="2" id="KW-0808">Transferase</keyword>
<name>A0A2M8RW24_9PAST</name>
<dbReference type="AlphaFoldDB" id="A0A2M8RW24"/>
<dbReference type="OrthoDB" id="6258822at2"/>
<dbReference type="EMBL" id="PHGZ01000013">
    <property type="protein sequence ID" value="PJG83089.1"/>
    <property type="molecule type" value="Genomic_DNA"/>
</dbReference>
<accession>A0A2M8RW24</accession>
<evidence type="ECO:0000256" key="1">
    <source>
        <dbReference type="ARBA" id="ARBA00022603"/>
    </source>
</evidence>
<reference evidence="5 6" key="1">
    <citation type="submission" date="2017-11" db="EMBL/GenBank/DDBJ databases">
        <title>Reclassification of Bisgaard taxon 5 as Caviibacterium pharyngocola gen. nov., sp. nov.</title>
        <authorList>
            <person name="Christensen H."/>
        </authorList>
    </citation>
    <scope>NUCLEOTIDE SEQUENCE [LARGE SCALE GENOMIC DNA]</scope>
    <source>
        <strain evidence="5 6">7_3</strain>
    </source>
</reference>
<proteinExistence type="inferred from homology"/>
<dbReference type="Gene3D" id="3.40.50.150">
    <property type="entry name" value="Vaccinia Virus protein VP39"/>
    <property type="match status" value="1"/>
</dbReference>
<gene>
    <name evidence="5" type="ORF">CVP04_06970</name>
</gene>
<keyword evidence="1 5" id="KW-0489">Methyltransferase</keyword>
<evidence type="ECO:0000313" key="6">
    <source>
        <dbReference type="Proteomes" id="UP000230282"/>
    </source>
</evidence>
<dbReference type="SUPFAM" id="SSF53335">
    <property type="entry name" value="S-adenosyl-L-methionine-dependent methyltransferases"/>
    <property type="match status" value="1"/>
</dbReference>
<dbReference type="RefSeq" id="WP_100296778.1">
    <property type="nucleotide sequence ID" value="NZ_PHGZ01000013.1"/>
</dbReference>
<dbReference type="InterPro" id="IPR029063">
    <property type="entry name" value="SAM-dependent_MTases_sf"/>
</dbReference>